<sequence>MIIEKTLNFATDFAISPIKGPQVSPQMCYKTASNAVFKKKKSGILEPIAYMGI</sequence>
<comment type="caution">
    <text evidence="1">The sequence shown here is derived from an EMBL/GenBank/DDBJ whole genome shotgun (WGS) entry which is preliminary data.</text>
</comment>
<proteinExistence type="predicted"/>
<reference evidence="1 2" key="1">
    <citation type="submission" date="2024-01" db="EMBL/GenBank/DDBJ databases">
        <title>Active colonisers of the gastrointestinal tract of Atlantic salmon farmed in a warm water region.</title>
        <authorList>
            <person name="Bowman J.P."/>
        </authorList>
    </citation>
    <scope>NUCLEOTIDE SEQUENCE [LARGE SCALE GENOMIC DNA]</scope>
    <source>
        <strain evidence="1 2">S4MW1</strain>
    </source>
</reference>
<protein>
    <submittedName>
        <fullName evidence="1">Uncharacterized protein</fullName>
    </submittedName>
</protein>
<evidence type="ECO:0000313" key="2">
    <source>
        <dbReference type="Proteomes" id="UP001339429"/>
    </source>
</evidence>
<name>A0ABU6LD68_9GAMM</name>
<accession>A0ABU6LD68</accession>
<dbReference type="RefSeq" id="WP_327779348.1">
    <property type="nucleotide sequence ID" value="NZ_JAYXUD010000001.1"/>
</dbReference>
<dbReference type="Proteomes" id="UP001339429">
    <property type="component" value="Unassembled WGS sequence"/>
</dbReference>
<keyword evidence="2" id="KW-1185">Reference proteome</keyword>
<organism evidence="1 2">
    <name type="scientific">Photobacterium piscicola</name>
    <dbReference type="NCBI Taxonomy" id="1378299"/>
    <lineage>
        <taxon>Bacteria</taxon>
        <taxon>Pseudomonadati</taxon>
        <taxon>Pseudomonadota</taxon>
        <taxon>Gammaproteobacteria</taxon>
        <taxon>Vibrionales</taxon>
        <taxon>Vibrionaceae</taxon>
        <taxon>Photobacterium</taxon>
    </lineage>
</organism>
<dbReference type="EMBL" id="JAYXUD010000001">
    <property type="protein sequence ID" value="MEC6897295.1"/>
    <property type="molecule type" value="Genomic_DNA"/>
</dbReference>
<evidence type="ECO:0000313" key="1">
    <source>
        <dbReference type="EMBL" id="MEC6897295.1"/>
    </source>
</evidence>
<gene>
    <name evidence="1" type="ORF">VXS00_01360</name>
</gene>